<dbReference type="EMBL" id="AACS02000008">
    <property type="protein sequence ID" value="EAU85868.2"/>
    <property type="molecule type" value="Genomic_DNA"/>
</dbReference>
<feature type="compositionally biased region" description="Polar residues" evidence="1">
    <location>
        <begin position="100"/>
        <end position="111"/>
    </location>
</feature>
<dbReference type="Gene3D" id="3.30.2280.10">
    <property type="entry name" value="Hypothetical protein (hspc210)"/>
    <property type="match status" value="1"/>
</dbReference>
<accession>A8NS78</accession>
<evidence type="ECO:0000313" key="3">
    <source>
        <dbReference type="Proteomes" id="UP000001861"/>
    </source>
</evidence>
<keyword evidence="3" id="KW-1185">Reference proteome</keyword>
<organism evidence="2 3">
    <name type="scientific">Coprinopsis cinerea (strain Okayama-7 / 130 / ATCC MYA-4618 / FGSC 9003)</name>
    <name type="common">Inky cap fungus</name>
    <name type="synonym">Hormographiella aspergillata</name>
    <dbReference type="NCBI Taxonomy" id="240176"/>
    <lineage>
        <taxon>Eukaryota</taxon>
        <taxon>Fungi</taxon>
        <taxon>Dikarya</taxon>
        <taxon>Basidiomycota</taxon>
        <taxon>Agaricomycotina</taxon>
        <taxon>Agaricomycetes</taxon>
        <taxon>Agaricomycetidae</taxon>
        <taxon>Agaricales</taxon>
        <taxon>Agaricineae</taxon>
        <taxon>Psathyrellaceae</taxon>
        <taxon>Coprinopsis</taxon>
    </lineage>
</organism>
<dbReference type="OrthoDB" id="5804279at2759"/>
<dbReference type="InParanoid" id="A8NS78"/>
<name>A8NS78_COPC7</name>
<dbReference type="VEuPathDB" id="FungiDB:CC1G_12326"/>
<dbReference type="InterPro" id="IPR023231">
    <property type="entry name" value="GSKIP_dom_sf"/>
</dbReference>
<sequence length="146" mass="16176">MSFGSTPSSFYHDELERALAEQRFGVHSYRILSSSPRQSSAFVTTLEGHKLNVALTAQGYTVTAFSIAGLLRRLFNDHTRSNLKGPMGQNPPSLRAPTRLSKTSSKLSARRTQYDGKSASYQPYKTYHDDGPAISQMYLALPTNNT</sequence>
<protein>
    <recommendedName>
        <fullName evidence="4">GSKIP domain-containing protein</fullName>
    </recommendedName>
</protein>
<evidence type="ECO:0000313" key="2">
    <source>
        <dbReference type="EMBL" id="EAU85868.2"/>
    </source>
</evidence>
<dbReference type="Proteomes" id="UP000001861">
    <property type="component" value="Unassembled WGS sequence"/>
</dbReference>
<dbReference type="KEGG" id="cci:CC1G_12326"/>
<feature type="region of interest" description="Disordered" evidence="1">
    <location>
        <begin position="79"/>
        <end position="115"/>
    </location>
</feature>
<comment type="caution">
    <text evidence="2">The sequence shown here is derived from an EMBL/GenBank/DDBJ whole genome shotgun (WGS) entry which is preliminary data.</text>
</comment>
<dbReference type="HOGENOM" id="CLU_1777339_0_0_1"/>
<gene>
    <name evidence="2" type="ORF">CC1G_12326</name>
</gene>
<proteinExistence type="predicted"/>
<dbReference type="SUPFAM" id="SSF103107">
    <property type="entry name" value="Hypothetical protein c14orf129, hspc210"/>
    <property type="match status" value="1"/>
</dbReference>
<reference evidence="2 3" key="1">
    <citation type="journal article" date="2010" name="Proc. Natl. Acad. Sci. U.S.A.">
        <title>Insights into evolution of multicellular fungi from the assembled chromosomes of the mushroom Coprinopsis cinerea (Coprinus cinereus).</title>
        <authorList>
            <person name="Stajich J.E."/>
            <person name="Wilke S.K."/>
            <person name="Ahren D."/>
            <person name="Au C.H."/>
            <person name="Birren B.W."/>
            <person name="Borodovsky M."/>
            <person name="Burns C."/>
            <person name="Canback B."/>
            <person name="Casselton L.A."/>
            <person name="Cheng C.K."/>
            <person name="Deng J."/>
            <person name="Dietrich F.S."/>
            <person name="Fargo D.C."/>
            <person name="Farman M.L."/>
            <person name="Gathman A.C."/>
            <person name="Goldberg J."/>
            <person name="Guigo R."/>
            <person name="Hoegger P.J."/>
            <person name="Hooker J.B."/>
            <person name="Huggins A."/>
            <person name="James T.Y."/>
            <person name="Kamada T."/>
            <person name="Kilaru S."/>
            <person name="Kodira C."/>
            <person name="Kues U."/>
            <person name="Kupfer D."/>
            <person name="Kwan H.S."/>
            <person name="Lomsadze A."/>
            <person name="Li W."/>
            <person name="Lilly W.W."/>
            <person name="Ma L.J."/>
            <person name="Mackey A.J."/>
            <person name="Manning G."/>
            <person name="Martin F."/>
            <person name="Muraguchi H."/>
            <person name="Natvig D.O."/>
            <person name="Palmerini H."/>
            <person name="Ramesh M.A."/>
            <person name="Rehmeyer C.J."/>
            <person name="Roe B.A."/>
            <person name="Shenoy N."/>
            <person name="Stanke M."/>
            <person name="Ter-Hovhannisyan V."/>
            <person name="Tunlid A."/>
            <person name="Velagapudi R."/>
            <person name="Vision T.J."/>
            <person name="Zeng Q."/>
            <person name="Zolan M.E."/>
            <person name="Pukkila P.J."/>
        </authorList>
    </citation>
    <scope>NUCLEOTIDE SEQUENCE [LARGE SCALE GENOMIC DNA]</scope>
    <source>
        <strain evidence="3">Okayama-7 / 130 / ATCC MYA-4618 / FGSC 9003</strain>
    </source>
</reference>
<evidence type="ECO:0008006" key="4">
    <source>
        <dbReference type="Google" id="ProtNLM"/>
    </source>
</evidence>
<dbReference type="GeneID" id="6012487"/>
<dbReference type="RefSeq" id="XP_001835956.2">
    <property type="nucleotide sequence ID" value="XM_001835904.2"/>
</dbReference>
<dbReference type="AlphaFoldDB" id="A8NS78"/>
<evidence type="ECO:0000256" key="1">
    <source>
        <dbReference type="SAM" id="MobiDB-lite"/>
    </source>
</evidence>